<sequence>MPLTPPVNYSQVYVAAVIGAAVAITLGLISRSTLPNVGDLQHNLPHGGRYRDGTKVVEYFKPGKLNSFESRNSFKSQPWLLVVLLIALIIGLSRRTNVCPTCGRQH</sequence>
<dbReference type="EMBL" id="KY385303">
    <property type="protein sequence ID" value="APX54979.1"/>
    <property type="molecule type" value="Genomic_RNA"/>
</dbReference>
<evidence type="ECO:0000256" key="10">
    <source>
        <dbReference type="ARBA" id="ARBA00023136"/>
    </source>
</evidence>
<evidence type="ECO:0000256" key="2">
    <source>
        <dbReference type="ARBA" id="ARBA00004625"/>
    </source>
</evidence>
<evidence type="ECO:0000256" key="6">
    <source>
        <dbReference type="ARBA" id="ARBA00022692"/>
    </source>
</evidence>
<evidence type="ECO:0000256" key="11">
    <source>
        <dbReference type="ARBA" id="ARBA00023184"/>
    </source>
</evidence>
<evidence type="ECO:0000256" key="9">
    <source>
        <dbReference type="ARBA" id="ARBA00023031"/>
    </source>
</evidence>
<accession>A0A286QI41</accession>
<keyword evidence="6 13" id="KW-0812">Transmembrane</keyword>
<dbReference type="Pfam" id="PF01307">
    <property type="entry name" value="Plant_vir_prot"/>
    <property type="match status" value="1"/>
</dbReference>
<protein>
    <recommendedName>
        <fullName evidence="4">Movement protein TGB2</fullName>
    </recommendedName>
    <alternativeName>
        <fullName evidence="12">Triple gene block 2 protein</fullName>
    </alternativeName>
</protein>
<name>A0A286QI41_9VIRU</name>
<evidence type="ECO:0000256" key="4">
    <source>
        <dbReference type="ARBA" id="ARBA00013304"/>
    </source>
</evidence>
<evidence type="ECO:0000256" key="13">
    <source>
        <dbReference type="SAM" id="Phobius"/>
    </source>
</evidence>
<comment type="similarity">
    <text evidence="3">Belongs to the Tymovirales TGBp2 protein family.</text>
</comment>
<keyword evidence="11" id="KW-1038">Host endoplasmic reticulum</keyword>
<evidence type="ECO:0000313" key="14">
    <source>
        <dbReference type="EMBL" id="APX54979.1"/>
    </source>
</evidence>
<evidence type="ECO:0000256" key="3">
    <source>
        <dbReference type="ARBA" id="ARBA00010321"/>
    </source>
</evidence>
<comment type="subcellular location">
    <subcellularLocation>
        <location evidence="2">Host endoplasmic reticulum membrane</location>
    </subcellularLocation>
</comment>
<comment type="function">
    <text evidence="1">Plays a role in viral cell-to-cell propagation, by facilitating genome transport to neighboring plant cells through plasmosdesmata,.</text>
</comment>
<evidence type="ECO:0000256" key="5">
    <source>
        <dbReference type="ARBA" id="ARBA00022448"/>
    </source>
</evidence>
<feature type="transmembrane region" description="Helical" evidence="13">
    <location>
        <begin position="78"/>
        <end position="94"/>
    </location>
</feature>
<keyword evidence="8 13" id="KW-1133">Transmembrane helix</keyword>
<keyword evidence="9" id="KW-0916">Viral movement protein</keyword>
<dbReference type="GO" id="GO:0044167">
    <property type="term" value="C:host cell endoplasmic reticulum membrane"/>
    <property type="evidence" value="ECO:0007669"/>
    <property type="project" value="UniProtKB-SubCell"/>
</dbReference>
<feature type="transmembrane region" description="Helical" evidence="13">
    <location>
        <begin position="12"/>
        <end position="29"/>
    </location>
</feature>
<reference evidence="14" key="1">
    <citation type="journal article" date="2017" name="Plant Dis.">
        <title>First report of Kalanchoe mosaic virus and Kalanchoe latent virus in Ghost plant (Graptopetalum paraguayense W.) in Italy.</title>
        <authorList>
            <person name="Sorrentino R."/>
            <person name="Marais A."/>
            <person name="Faure C."/>
            <person name="Theil S."/>
            <person name="Alioto D."/>
            <person name="Candresse T."/>
        </authorList>
    </citation>
    <scope>NUCLEOTIDE SEQUENCE</scope>
    <source>
        <strain evidence="14">R1</strain>
    </source>
</reference>
<keyword evidence="10 13" id="KW-0472">Membrane</keyword>
<keyword evidence="5" id="KW-0813">Transport</keyword>
<dbReference type="GO" id="GO:0046740">
    <property type="term" value="P:transport of virus in host, cell to cell"/>
    <property type="evidence" value="ECO:0007669"/>
    <property type="project" value="UniProtKB-KW"/>
</dbReference>
<keyword evidence="7" id="KW-1043">Host membrane</keyword>
<evidence type="ECO:0000256" key="8">
    <source>
        <dbReference type="ARBA" id="ARBA00022989"/>
    </source>
</evidence>
<dbReference type="InterPro" id="IPR001896">
    <property type="entry name" value="Plant_vir_prot"/>
</dbReference>
<gene>
    <name evidence="14" type="primary">TGBP2</name>
</gene>
<evidence type="ECO:0000256" key="1">
    <source>
        <dbReference type="ARBA" id="ARBA00002252"/>
    </source>
</evidence>
<proteinExistence type="inferred from homology"/>
<evidence type="ECO:0000256" key="7">
    <source>
        <dbReference type="ARBA" id="ARBA00022870"/>
    </source>
</evidence>
<organism evidence="14">
    <name type="scientific">Kalanchoe latent virus</name>
    <dbReference type="NCBI Taxonomy" id="132477"/>
    <lineage>
        <taxon>Viruses</taxon>
        <taxon>Riboviria</taxon>
        <taxon>Orthornavirae</taxon>
        <taxon>Kitrinoviricota</taxon>
        <taxon>Alsuviricetes</taxon>
        <taxon>Tymovirales</taxon>
        <taxon>Betaflexiviridae</taxon>
        <taxon>Quinvirinae</taxon>
        <taxon>Carlavirus</taxon>
        <taxon>Carlavirus latenskalanchoe</taxon>
    </lineage>
</organism>
<evidence type="ECO:0000256" key="12">
    <source>
        <dbReference type="ARBA" id="ARBA00032240"/>
    </source>
</evidence>